<evidence type="ECO:0000256" key="1">
    <source>
        <dbReference type="ARBA" id="ARBA00004123"/>
    </source>
</evidence>
<accession>A0A2J7QKH2</accession>
<dbReference type="Proteomes" id="UP000235965">
    <property type="component" value="Unassembled WGS sequence"/>
</dbReference>
<protein>
    <submittedName>
        <fullName evidence="4">Uncharacterized protein</fullName>
    </submittedName>
</protein>
<reference evidence="4 5" key="1">
    <citation type="submission" date="2017-12" db="EMBL/GenBank/DDBJ databases">
        <title>Hemimetabolous genomes reveal molecular basis of termite eusociality.</title>
        <authorList>
            <person name="Harrison M.C."/>
            <person name="Jongepier E."/>
            <person name="Robertson H.M."/>
            <person name="Arning N."/>
            <person name="Bitard-Feildel T."/>
            <person name="Chao H."/>
            <person name="Childers C.P."/>
            <person name="Dinh H."/>
            <person name="Doddapaneni H."/>
            <person name="Dugan S."/>
            <person name="Gowin J."/>
            <person name="Greiner C."/>
            <person name="Han Y."/>
            <person name="Hu H."/>
            <person name="Hughes D.S.T."/>
            <person name="Huylmans A.-K."/>
            <person name="Kemena C."/>
            <person name="Kremer L.P.M."/>
            <person name="Lee S.L."/>
            <person name="Lopez-Ezquerra A."/>
            <person name="Mallet L."/>
            <person name="Monroy-Kuhn J.M."/>
            <person name="Moser A."/>
            <person name="Murali S.C."/>
            <person name="Muzny D.M."/>
            <person name="Otani S."/>
            <person name="Piulachs M.-D."/>
            <person name="Poelchau M."/>
            <person name="Qu J."/>
            <person name="Schaub F."/>
            <person name="Wada-Katsumata A."/>
            <person name="Worley K.C."/>
            <person name="Xie Q."/>
            <person name="Ylla G."/>
            <person name="Poulsen M."/>
            <person name="Gibbs R.A."/>
            <person name="Schal C."/>
            <person name="Richards S."/>
            <person name="Belles X."/>
            <person name="Korb J."/>
            <person name="Bornberg-Bauer E."/>
        </authorList>
    </citation>
    <scope>NUCLEOTIDE SEQUENCE [LARGE SCALE GENOMIC DNA]</scope>
    <source>
        <tissue evidence="4">Whole body</tissue>
    </source>
</reference>
<evidence type="ECO:0000256" key="3">
    <source>
        <dbReference type="ARBA" id="ARBA00023242"/>
    </source>
</evidence>
<proteinExistence type="inferred from homology"/>
<dbReference type="InParanoid" id="A0A2J7QKH2"/>
<organism evidence="4 5">
    <name type="scientific">Cryptotermes secundus</name>
    <dbReference type="NCBI Taxonomy" id="105785"/>
    <lineage>
        <taxon>Eukaryota</taxon>
        <taxon>Metazoa</taxon>
        <taxon>Ecdysozoa</taxon>
        <taxon>Arthropoda</taxon>
        <taxon>Hexapoda</taxon>
        <taxon>Insecta</taxon>
        <taxon>Pterygota</taxon>
        <taxon>Neoptera</taxon>
        <taxon>Polyneoptera</taxon>
        <taxon>Dictyoptera</taxon>
        <taxon>Blattodea</taxon>
        <taxon>Blattoidea</taxon>
        <taxon>Termitoidae</taxon>
        <taxon>Kalotermitidae</taxon>
        <taxon>Cryptotermitinae</taxon>
        <taxon>Cryptotermes</taxon>
    </lineage>
</organism>
<dbReference type="PANTHER" id="PTHR14152:SF5">
    <property type="entry name" value="U4_U6.U5 TRI-SNRNP-ASSOCIATED PROTEIN 1"/>
    <property type="match status" value="1"/>
</dbReference>
<keyword evidence="5" id="KW-1185">Reference proteome</keyword>
<dbReference type="EMBL" id="NEVH01013262">
    <property type="protein sequence ID" value="PNF29069.1"/>
    <property type="molecule type" value="Genomic_DNA"/>
</dbReference>
<dbReference type="GO" id="GO:0000481">
    <property type="term" value="P:maturation of 5S rRNA"/>
    <property type="evidence" value="ECO:0007669"/>
    <property type="project" value="TreeGrafter"/>
</dbReference>
<comment type="caution">
    <text evidence="4">The sequence shown here is derived from an EMBL/GenBank/DDBJ whole genome shotgun (WGS) entry which is preliminary data.</text>
</comment>
<dbReference type="GO" id="GO:0045292">
    <property type="term" value="P:mRNA cis splicing, via spliceosome"/>
    <property type="evidence" value="ECO:0007669"/>
    <property type="project" value="TreeGrafter"/>
</dbReference>
<keyword evidence="3" id="KW-0539">Nucleus</keyword>
<comment type="subcellular location">
    <subcellularLocation>
        <location evidence="1">Nucleus</location>
    </subcellularLocation>
</comment>
<dbReference type="OrthoDB" id="5583at2759"/>
<name>A0A2J7QKH2_9NEOP</name>
<evidence type="ECO:0000313" key="4">
    <source>
        <dbReference type="EMBL" id="PNF29069.1"/>
    </source>
</evidence>
<dbReference type="AlphaFoldDB" id="A0A2J7QKH2"/>
<gene>
    <name evidence="4" type="ORF">B7P43_G12633</name>
</gene>
<dbReference type="Pfam" id="PF03343">
    <property type="entry name" value="SART-1"/>
    <property type="match status" value="1"/>
</dbReference>
<evidence type="ECO:0000313" key="5">
    <source>
        <dbReference type="Proteomes" id="UP000235965"/>
    </source>
</evidence>
<dbReference type="InterPro" id="IPR005011">
    <property type="entry name" value="SNU66/SART1"/>
</dbReference>
<sequence length="146" mass="16405">MCEWRSLQRQAPEEIVSNIRTEPDNSELDLQIALKKARRLKLQEAVTESKNSVEKVAESVLERHSEGNTEGGSIVLNATAEFCCTLGDIPIYGLAGNRDEDAQELDLEREMIEEKKRQEEEGKRGAWNEVEIEMMESLGVASVTVV</sequence>
<dbReference type="STRING" id="105785.A0A2J7QKH2"/>
<dbReference type="PANTHER" id="PTHR14152">
    <property type="entry name" value="SQUAMOUS CELL CARCINOMA ANTIGEN RECOGNISED BY CYTOTOXIC T LYMPHOCYTES"/>
    <property type="match status" value="1"/>
</dbReference>
<comment type="similarity">
    <text evidence="2">Belongs to the SNU66/SART1 family.</text>
</comment>
<evidence type="ECO:0000256" key="2">
    <source>
        <dbReference type="ARBA" id="ARBA00006076"/>
    </source>
</evidence>
<dbReference type="GO" id="GO:0046540">
    <property type="term" value="C:U4/U6 x U5 tri-snRNP complex"/>
    <property type="evidence" value="ECO:0007669"/>
    <property type="project" value="TreeGrafter"/>
</dbReference>